<organism evidence="4 5">
    <name type="scientific">Rhizobium lusitanum</name>
    <dbReference type="NCBI Taxonomy" id="293958"/>
    <lineage>
        <taxon>Bacteria</taxon>
        <taxon>Pseudomonadati</taxon>
        <taxon>Pseudomonadota</taxon>
        <taxon>Alphaproteobacteria</taxon>
        <taxon>Hyphomicrobiales</taxon>
        <taxon>Rhizobiaceae</taxon>
        <taxon>Rhizobium/Agrobacterium group</taxon>
        <taxon>Rhizobium</taxon>
    </lineage>
</organism>
<keyword evidence="1" id="KW-1133">Transmembrane helix</keyword>
<feature type="domain" description="FecR protein" evidence="2">
    <location>
        <begin position="128"/>
        <end position="218"/>
    </location>
</feature>
<dbReference type="PANTHER" id="PTHR30273">
    <property type="entry name" value="PERIPLASMIC SIGNAL SENSOR AND SIGMA FACTOR ACTIVATOR FECR-RELATED"/>
    <property type="match status" value="1"/>
</dbReference>
<dbReference type="Proteomes" id="UP000483035">
    <property type="component" value="Unassembled WGS sequence"/>
</dbReference>
<evidence type="ECO:0000256" key="1">
    <source>
        <dbReference type="SAM" id="Phobius"/>
    </source>
</evidence>
<keyword evidence="1" id="KW-0812">Transmembrane</keyword>
<dbReference type="InterPro" id="IPR032623">
    <property type="entry name" value="FecR_N"/>
</dbReference>
<dbReference type="PIRSF" id="PIRSF018266">
    <property type="entry name" value="FecR"/>
    <property type="match status" value="1"/>
</dbReference>
<reference evidence="4 5" key="1">
    <citation type="submission" date="2019-12" db="EMBL/GenBank/DDBJ databases">
        <title>Rhizobium genotypes associated with high levels of biological nitrogen fixation by grain legumes in a temperate-maritime cropping system.</title>
        <authorList>
            <person name="Maluk M."/>
            <person name="Francesc Ferrando Molina F."/>
            <person name="Lopez Del Egido L."/>
            <person name="Lafos M."/>
            <person name="Langarica-Fuentes A."/>
            <person name="Gebre Yohannes G."/>
            <person name="Young M.W."/>
            <person name="Martin P."/>
            <person name="Gantlett R."/>
            <person name="Kenicer G."/>
            <person name="Hawes C."/>
            <person name="Begg G.S."/>
            <person name="Quilliam R.S."/>
            <person name="Squire G.R."/>
            <person name="Poole P.S."/>
            <person name="Young P.W."/>
            <person name="Iannetta P.M."/>
            <person name="James E.K."/>
        </authorList>
    </citation>
    <scope>NUCLEOTIDE SEQUENCE [LARGE SCALE GENOMIC DNA]</scope>
    <source>
        <strain evidence="4 5">JHI1118</strain>
    </source>
</reference>
<dbReference type="PANTHER" id="PTHR30273:SF2">
    <property type="entry name" value="PROTEIN FECR"/>
    <property type="match status" value="1"/>
</dbReference>
<evidence type="ECO:0000313" key="4">
    <source>
        <dbReference type="EMBL" id="NEI72148.1"/>
    </source>
</evidence>
<protein>
    <submittedName>
        <fullName evidence="4">DUF4880 domain-containing protein</fullName>
    </submittedName>
</protein>
<dbReference type="GO" id="GO:0016989">
    <property type="term" value="F:sigma factor antagonist activity"/>
    <property type="evidence" value="ECO:0007669"/>
    <property type="project" value="TreeGrafter"/>
</dbReference>
<dbReference type="InterPro" id="IPR012373">
    <property type="entry name" value="Ferrdict_sens_TM"/>
</dbReference>
<feature type="domain" description="FecR N-terminal" evidence="3">
    <location>
        <begin position="16"/>
        <end position="55"/>
    </location>
</feature>
<dbReference type="Pfam" id="PF16220">
    <property type="entry name" value="DUF4880"/>
    <property type="match status" value="1"/>
</dbReference>
<keyword evidence="1" id="KW-0472">Membrane</keyword>
<dbReference type="InterPro" id="IPR006860">
    <property type="entry name" value="FecR"/>
</dbReference>
<dbReference type="EMBL" id="WUEY01000010">
    <property type="protein sequence ID" value="NEI72148.1"/>
    <property type="molecule type" value="Genomic_DNA"/>
</dbReference>
<evidence type="ECO:0000259" key="2">
    <source>
        <dbReference type="Pfam" id="PF04773"/>
    </source>
</evidence>
<comment type="caution">
    <text evidence="4">The sequence shown here is derived from an EMBL/GenBank/DDBJ whole genome shotgun (WGS) entry which is preliminary data.</text>
</comment>
<evidence type="ECO:0000259" key="3">
    <source>
        <dbReference type="Pfam" id="PF16220"/>
    </source>
</evidence>
<feature type="transmembrane region" description="Helical" evidence="1">
    <location>
        <begin position="92"/>
        <end position="114"/>
    </location>
</feature>
<accession>A0A6L9UCB2</accession>
<dbReference type="Gene3D" id="3.55.50.30">
    <property type="match status" value="1"/>
</dbReference>
<evidence type="ECO:0000313" key="5">
    <source>
        <dbReference type="Proteomes" id="UP000483035"/>
    </source>
</evidence>
<proteinExistence type="predicted"/>
<dbReference type="Gene3D" id="2.60.120.1440">
    <property type="match status" value="1"/>
</dbReference>
<sequence length="331" mass="36634">MADDRQHLRDQSLIEREAIAWFTRMNGKPSRQEQSDFQRWLEVSPDHRRVYDEVCGMWQDLGSTAWLAKAGADPDLSVPLEKIRRLRDGRKVGKIGPIVVGCLAFLVAGCWFWLERPTLLQDMQADFVSPRGERRQITLDDGSRVLLDADTAIDVVLSGPERRVRLLRGTAFFSVVHTGKPFVVEAQNGEARVLGTEFDVAMKEDRQVSVTLARGSVEVGISGDTQDVLLKPGESVDYGESGIGQVQEAVIQDEMAWHEGRFVFNNARLSNVLAQIGRYRDGRIVVIGSAIGDLRVSGNITLDDTDKALAAVQSSVGFQMHSFGKLTVVGP</sequence>
<gene>
    <name evidence="4" type="ORF">GR212_21410</name>
</gene>
<dbReference type="RefSeq" id="WP_163989162.1">
    <property type="nucleotide sequence ID" value="NZ_WUEY01000010.1"/>
</dbReference>
<dbReference type="AlphaFoldDB" id="A0A6L9UCB2"/>
<dbReference type="Pfam" id="PF04773">
    <property type="entry name" value="FecR"/>
    <property type="match status" value="1"/>
</dbReference>
<name>A0A6L9UCB2_9HYPH</name>